<organism evidence="1 2">
    <name type="scientific">Candidatus Sungbacteria bacterium RIFCSPHIGHO2_02_FULL_53_17</name>
    <dbReference type="NCBI Taxonomy" id="1802275"/>
    <lineage>
        <taxon>Bacteria</taxon>
        <taxon>Candidatus Sungiibacteriota</taxon>
    </lineage>
</organism>
<name>A0A1G2KVY7_9BACT</name>
<dbReference type="EMBL" id="MHQN01000015">
    <property type="protein sequence ID" value="OHA03607.1"/>
    <property type="molecule type" value="Genomic_DNA"/>
</dbReference>
<dbReference type="AlphaFoldDB" id="A0A1G2KVY7"/>
<proteinExistence type="predicted"/>
<reference evidence="1 2" key="1">
    <citation type="journal article" date="2016" name="Nat. Commun.">
        <title>Thousands of microbial genomes shed light on interconnected biogeochemical processes in an aquifer system.</title>
        <authorList>
            <person name="Anantharaman K."/>
            <person name="Brown C.T."/>
            <person name="Hug L.A."/>
            <person name="Sharon I."/>
            <person name="Castelle C.J."/>
            <person name="Probst A.J."/>
            <person name="Thomas B.C."/>
            <person name="Singh A."/>
            <person name="Wilkins M.J."/>
            <person name="Karaoz U."/>
            <person name="Brodie E.L."/>
            <person name="Williams K.H."/>
            <person name="Hubbard S.S."/>
            <person name="Banfield J.F."/>
        </authorList>
    </citation>
    <scope>NUCLEOTIDE SEQUENCE [LARGE SCALE GENOMIC DNA]</scope>
</reference>
<dbReference type="Proteomes" id="UP000177177">
    <property type="component" value="Unassembled WGS sequence"/>
</dbReference>
<accession>A0A1G2KVY7</accession>
<evidence type="ECO:0000313" key="1">
    <source>
        <dbReference type="EMBL" id="OHA03607.1"/>
    </source>
</evidence>
<evidence type="ECO:0000313" key="2">
    <source>
        <dbReference type="Proteomes" id="UP000177177"/>
    </source>
</evidence>
<comment type="caution">
    <text evidence="1">The sequence shown here is derived from an EMBL/GenBank/DDBJ whole genome shotgun (WGS) entry which is preliminary data.</text>
</comment>
<protein>
    <submittedName>
        <fullName evidence="1">Uncharacterized protein</fullName>
    </submittedName>
</protein>
<gene>
    <name evidence="1" type="ORF">A3C92_01315</name>
</gene>
<sequence length="120" mass="13145">MALASEKFQTIFGFDMTRKVTEPFRRIQRGVVRSKLVELAAEIQHLDSQIALLAGKYADGASPVSFAEATGDLMGGQELDAKLHDAEVAFSDAVQIANGCQFMMESEVRCYLPTEEAAKE</sequence>